<dbReference type="InterPro" id="IPR034182">
    <property type="entry name" value="Kexin/furin"/>
</dbReference>
<comment type="similarity">
    <text evidence="1">Belongs to the peptidase S8 family. Furin subfamily.</text>
</comment>
<dbReference type="InterPro" id="IPR022398">
    <property type="entry name" value="Peptidase_S8_His-AS"/>
</dbReference>
<feature type="active site" description="Charge relay system" evidence="7">
    <location>
        <position position="259"/>
    </location>
</feature>
<dbReference type="Proteomes" id="UP001382455">
    <property type="component" value="Unassembled WGS sequence"/>
</dbReference>
<sequence>MKNNKLKLSALSAAILISLAGCGSDDNKKSVTPDVAPTANDVMVSDAMQWMVFEGKLNARDGNYDELTVSFSENGETVTAQDGVYTFSHGVLELSGIDFKYVSISGEDAVIDYTVSANGKSASAQLVVSGVKGDPLAKHQWHLRNSGQKAFALSDSLKALLVQLDVGRGLSEEEAKAKRDAEFAADENFYLVAGEDMNVVEAYKHGVTGAGVTAVVVDSGLEIRHEDLAPNVLPNRSLNLNDKAIDRTDPTSTSESGDHGTSVAGLLAAKGWNGLGGRGVAPDTGLIGMNYLGGDKVPQTEFLVHGFPGSGISLNEEISAFNRSYGLTVPTHIVYSELDEAIESYPNKALRGGKGATNIKSSGNSFVDGGREGSFCEDNGANALGLTCYNGTSESSQAHPYYFSIGAVNSNGKHTSYSTAGANVLVAAPAGEYGVFAPAMVTTDSMTCLNGYSGYKGRSIVQYTSDFAAAIYPFDYPGHEENTSCNYTSTMNGTSSAAPNASGVVSLILSANNELTWRDVRHILATTSTKNDAENEAIKLAVGEGEFVAHDGWIENAAGYKFNNLYGFGRVDAGAAVAMAKSYSVDLGDEVITPWQGAGSVLGQEPLSLEIPDNNATGAEYKIVIEEELNIEAMQFKFDVFSAEMGFGFETDNGVLQTTAGTDLAIEVTSPSGTRSVLLSSRQALSLPALDLSNGWEVGYILKDGAFLSNAFYGESSKGEWTVRFLDTSDASFTAKDGGDSWAGFAGYVNNTTPSTMTGIAVRVFGNAAN</sequence>
<evidence type="ECO:0000256" key="3">
    <source>
        <dbReference type="ARBA" id="ARBA00022729"/>
    </source>
</evidence>
<evidence type="ECO:0000256" key="7">
    <source>
        <dbReference type="PROSITE-ProRule" id="PRU01240"/>
    </source>
</evidence>
<name>A0ABU8EWT7_9GAMM</name>
<evidence type="ECO:0000313" key="10">
    <source>
        <dbReference type="EMBL" id="MEI4551447.1"/>
    </source>
</evidence>
<keyword evidence="11" id="KW-1185">Reference proteome</keyword>
<feature type="active site" description="Charge relay system" evidence="7">
    <location>
        <position position="218"/>
    </location>
</feature>
<dbReference type="InterPro" id="IPR000209">
    <property type="entry name" value="Peptidase_S8/S53_dom"/>
</dbReference>
<evidence type="ECO:0000256" key="4">
    <source>
        <dbReference type="ARBA" id="ARBA00022801"/>
    </source>
</evidence>
<dbReference type="Gene3D" id="2.60.120.260">
    <property type="entry name" value="Galactose-binding domain-like"/>
    <property type="match status" value="1"/>
</dbReference>
<dbReference type="InterPro" id="IPR002884">
    <property type="entry name" value="P_dom"/>
</dbReference>
<dbReference type="PROSITE" id="PS51257">
    <property type="entry name" value="PROKAR_LIPOPROTEIN"/>
    <property type="match status" value="1"/>
</dbReference>
<keyword evidence="6" id="KW-0106">Calcium</keyword>
<dbReference type="CDD" id="cd04059">
    <property type="entry name" value="Peptidases_S8_Protein_convertases_Kexins_Furin-like"/>
    <property type="match status" value="1"/>
</dbReference>
<dbReference type="PANTHER" id="PTHR42884:SF14">
    <property type="entry name" value="NEUROENDOCRINE CONVERTASE 1"/>
    <property type="match status" value="1"/>
</dbReference>
<keyword evidence="5 7" id="KW-0720">Serine protease</keyword>
<dbReference type="PROSITE" id="PS00136">
    <property type="entry name" value="SUBTILASE_ASP"/>
    <property type="match status" value="1"/>
</dbReference>
<evidence type="ECO:0000259" key="9">
    <source>
        <dbReference type="PROSITE" id="PS51829"/>
    </source>
</evidence>
<dbReference type="PROSITE" id="PS00138">
    <property type="entry name" value="SUBTILASE_SER"/>
    <property type="match status" value="1"/>
</dbReference>
<evidence type="ECO:0000256" key="1">
    <source>
        <dbReference type="ARBA" id="ARBA00005325"/>
    </source>
</evidence>
<dbReference type="SUPFAM" id="SSF52743">
    <property type="entry name" value="Subtilisin-like"/>
    <property type="match status" value="1"/>
</dbReference>
<dbReference type="RefSeq" id="WP_336436424.1">
    <property type="nucleotide sequence ID" value="NZ_JBAWKS010000002.1"/>
</dbReference>
<keyword evidence="2 7" id="KW-0645">Protease</keyword>
<dbReference type="InterPro" id="IPR015500">
    <property type="entry name" value="Peptidase_S8_subtilisin-rel"/>
</dbReference>
<dbReference type="EMBL" id="JBAWKS010000002">
    <property type="protein sequence ID" value="MEI4551447.1"/>
    <property type="molecule type" value="Genomic_DNA"/>
</dbReference>
<gene>
    <name evidence="10" type="ORF">WAE96_17355</name>
</gene>
<dbReference type="PROSITE" id="PS51892">
    <property type="entry name" value="SUBTILASE"/>
    <property type="match status" value="1"/>
</dbReference>
<dbReference type="Pfam" id="PF00082">
    <property type="entry name" value="Peptidase_S8"/>
    <property type="match status" value="1"/>
</dbReference>
<dbReference type="PROSITE" id="PS51829">
    <property type="entry name" value="P_HOMO_B"/>
    <property type="match status" value="1"/>
</dbReference>
<evidence type="ECO:0000256" key="8">
    <source>
        <dbReference type="SAM" id="SignalP"/>
    </source>
</evidence>
<dbReference type="SUPFAM" id="SSF49785">
    <property type="entry name" value="Galactose-binding domain-like"/>
    <property type="match status" value="1"/>
</dbReference>
<dbReference type="PROSITE" id="PS00137">
    <property type="entry name" value="SUBTILASE_HIS"/>
    <property type="match status" value="1"/>
</dbReference>
<evidence type="ECO:0000313" key="11">
    <source>
        <dbReference type="Proteomes" id="UP001382455"/>
    </source>
</evidence>
<evidence type="ECO:0000256" key="6">
    <source>
        <dbReference type="ARBA" id="ARBA00022837"/>
    </source>
</evidence>
<dbReference type="InterPro" id="IPR023827">
    <property type="entry name" value="Peptidase_S8_Asp-AS"/>
</dbReference>
<dbReference type="PRINTS" id="PR00723">
    <property type="entry name" value="SUBTILISIN"/>
</dbReference>
<dbReference type="Gene3D" id="3.40.50.200">
    <property type="entry name" value="Peptidase S8/S53 domain"/>
    <property type="match status" value="1"/>
</dbReference>
<dbReference type="Pfam" id="PF01483">
    <property type="entry name" value="P_proprotein"/>
    <property type="match status" value="1"/>
</dbReference>
<feature type="signal peptide" evidence="8">
    <location>
        <begin position="1"/>
        <end position="23"/>
    </location>
</feature>
<dbReference type="InterPro" id="IPR036852">
    <property type="entry name" value="Peptidase_S8/S53_dom_sf"/>
</dbReference>
<comment type="caution">
    <text evidence="10">The sequence shown here is derived from an EMBL/GenBank/DDBJ whole genome shotgun (WGS) entry which is preliminary data.</text>
</comment>
<protein>
    <submittedName>
        <fullName evidence="10">S8 family serine peptidase</fullName>
    </submittedName>
</protein>
<proteinExistence type="inferred from homology"/>
<keyword evidence="3 8" id="KW-0732">Signal</keyword>
<accession>A0ABU8EWT7</accession>
<evidence type="ECO:0000256" key="5">
    <source>
        <dbReference type="ARBA" id="ARBA00022825"/>
    </source>
</evidence>
<keyword evidence="4 7" id="KW-0378">Hydrolase</keyword>
<feature type="chain" id="PRO_5045176742" evidence="8">
    <location>
        <begin position="24"/>
        <end position="770"/>
    </location>
</feature>
<feature type="domain" description="P/Homo B" evidence="9">
    <location>
        <begin position="593"/>
        <end position="770"/>
    </location>
</feature>
<reference evidence="10 11" key="1">
    <citation type="submission" date="2023-12" db="EMBL/GenBank/DDBJ databases">
        <title>Friends and Foes: Symbiotic and Algicidal bacterial influence on Karenia brevis blooms.</title>
        <authorList>
            <person name="Fei C."/>
            <person name="Mohamed A.R."/>
            <person name="Booker A."/>
            <person name="Arshad M."/>
            <person name="Klass S."/>
            <person name="Ahn S."/>
            <person name="Gilbert P.M."/>
            <person name="Heil C.A."/>
            <person name="Martinez J.M."/>
            <person name="Amin S.A."/>
        </authorList>
    </citation>
    <scope>NUCLEOTIDE SEQUENCE [LARGE SCALE GENOMIC DNA]</scope>
    <source>
        <strain evidence="10 11">CE15</strain>
    </source>
</reference>
<organism evidence="10 11">
    <name type="scientific">Pseudoalteromonas spongiae</name>
    <dbReference type="NCBI Taxonomy" id="298657"/>
    <lineage>
        <taxon>Bacteria</taxon>
        <taxon>Pseudomonadati</taxon>
        <taxon>Pseudomonadota</taxon>
        <taxon>Gammaproteobacteria</taxon>
        <taxon>Alteromonadales</taxon>
        <taxon>Pseudoalteromonadaceae</taxon>
        <taxon>Pseudoalteromonas</taxon>
    </lineage>
</organism>
<dbReference type="InterPro" id="IPR023828">
    <property type="entry name" value="Peptidase_S8_Ser-AS"/>
</dbReference>
<feature type="active site" description="Charge relay system" evidence="7">
    <location>
        <position position="495"/>
    </location>
</feature>
<dbReference type="PANTHER" id="PTHR42884">
    <property type="entry name" value="PROPROTEIN CONVERTASE SUBTILISIN/KEXIN-RELATED"/>
    <property type="match status" value="1"/>
</dbReference>
<dbReference type="InterPro" id="IPR008979">
    <property type="entry name" value="Galactose-bd-like_sf"/>
</dbReference>
<evidence type="ECO:0000256" key="2">
    <source>
        <dbReference type="ARBA" id="ARBA00022670"/>
    </source>
</evidence>